<feature type="compositionally biased region" description="Low complexity" evidence="1">
    <location>
        <begin position="161"/>
        <end position="175"/>
    </location>
</feature>
<feature type="region of interest" description="Disordered" evidence="1">
    <location>
        <begin position="1"/>
        <end position="244"/>
    </location>
</feature>
<dbReference type="GeneID" id="139032765"/>
<reference evidence="2" key="1">
    <citation type="journal article" date="2022" name="J. Hered.">
        <title>A De Novo Chromosome-Level Genome Assembly of the White-Tailed Deer, Odocoileus Virginianus.</title>
        <authorList>
            <person name="London E.W."/>
            <person name="Roca A.L."/>
            <person name="Novakofski J.E."/>
            <person name="Mateus-Pinilla N.E."/>
        </authorList>
    </citation>
    <scope>NUCLEOTIDE SEQUENCE [LARGE SCALE GENOMIC DNA]</scope>
</reference>
<feature type="compositionally biased region" description="Pro residues" evidence="1">
    <location>
        <begin position="15"/>
        <end position="37"/>
    </location>
</feature>
<evidence type="ECO:0000313" key="2">
    <source>
        <dbReference type="Proteomes" id="UP001652640"/>
    </source>
</evidence>
<evidence type="ECO:0000313" key="3">
    <source>
        <dbReference type="RefSeq" id="XP_070316774.1"/>
    </source>
</evidence>
<proteinExistence type="predicted"/>
<protein>
    <recommendedName>
        <fullName evidence="4">Basic proline-rich protein-like</fullName>
    </recommendedName>
</protein>
<feature type="compositionally biased region" description="Low complexity" evidence="1">
    <location>
        <begin position="141"/>
        <end position="153"/>
    </location>
</feature>
<accession>A0ABM4HMI3</accession>
<gene>
    <name evidence="3" type="primary">LOC139032765</name>
</gene>
<sequence>MTGGSPRFSHNARPTWPPRKTPPPPPGRPRPLPPPHRPAAQAKPGSRSHTPAPVPAPRFSRQEVAPLRGVGNTARPRPRPGFGPESGRGVGETRAAALSSRPGAFCPPHLRARAARPHSPARGERLPLPPPRAAPQRREAAAAAATARDPAPQRWRRRRPPTTTSPARAPNTTATCARPSGHSFYIRTFATGDSGRPTGPRIAVSPRPAAYEAQELRPSEPRVWPHPPESGLHHDYPAALAWDP</sequence>
<dbReference type="RefSeq" id="XP_070316774.1">
    <property type="nucleotide sequence ID" value="XM_070460673.1"/>
</dbReference>
<keyword evidence="2" id="KW-1185">Reference proteome</keyword>
<evidence type="ECO:0008006" key="4">
    <source>
        <dbReference type="Google" id="ProtNLM"/>
    </source>
</evidence>
<organism evidence="2 3">
    <name type="scientific">Odocoileus virginianus</name>
    <name type="common">White-tailed deer</name>
    <dbReference type="NCBI Taxonomy" id="9874"/>
    <lineage>
        <taxon>Eukaryota</taxon>
        <taxon>Metazoa</taxon>
        <taxon>Chordata</taxon>
        <taxon>Craniata</taxon>
        <taxon>Vertebrata</taxon>
        <taxon>Euteleostomi</taxon>
        <taxon>Mammalia</taxon>
        <taxon>Eutheria</taxon>
        <taxon>Laurasiatheria</taxon>
        <taxon>Artiodactyla</taxon>
        <taxon>Ruminantia</taxon>
        <taxon>Pecora</taxon>
        <taxon>Cervidae</taxon>
        <taxon>Odocoileinae</taxon>
        <taxon>Odocoileus</taxon>
    </lineage>
</organism>
<evidence type="ECO:0000256" key="1">
    <source>
        <dbReference type="SAM" id="MobiDB-lite"/>
    </source>
</evidence>
<name>A0ABM4HMI3_ODOVR</name>
<reference evidence="3" key="2">
    <citation type="submission" date="2025-08" db="UniProtKB">
        <authorList>
            <consortium name="RefSeq"/>
        </authorList>
    </citation>
    <scope>IDENTIFICATION</scope>
    <source>
        <tissue evidence="3">Tongue muscle</tissue>
    </source>
</reference>
<dbReference type="Proteomes" id="UP001652640">
    <property type="component" value="Chromosome 33"/>
</dbReference>